<dbReference type="AlphaFoldDB" id="A0A6J1DHW2"/>
<organism evidence="1 2">
    <name type="scientific">Momordica charantia</name>
    <name type="common">Bitter gourd</name>
    <name type="synonym">Balsam pear</name>
    <dbReference type="NCBI Taxonomy" id="3673"/>
    <lineage>
        <taxon>Eukaryota</taxon>
        <taxon>Viridiplantae</taxon>
        <taxon>Streptophyta</taxon>
        <taxon>Embryophyta</taxon>
        <taxon>Tracheophyta</taxon>
        <taxon>Spermatophyta</taxon>
        <taxon>Magnoliopsida</taxon>
        <taxon>eudicotyledons</taxon>
        <taxon>Gunneridae</taxon>
        <taxon>Pentapetalae</taxon>
        <taxon>rosids</taxon>
        <taxon>fabids</taxon>
        <taxon>Cucurbitales</taxon>
        <taxon>Cucurbitaceae</taxon>
        <taxon>Momordiceae</taxon>
        <taxon>Momordica</taxon>
    </lineage>
</organism>
<dbReference type="GeneID" id="111020639"/>
<proteinExistence type="predicted"/>
<dbReference type="KEGG" id="mcha:111020639"/>
<accession>A0A6J1DHW2</accession>
<dbReference type="OrthoDB" id="695142at2759"/>
<evidence type="ECO:0000313" key="2">
    <source>
        <dbReference type="RefSeq" id="XP_022153042.1"/>
    </source>
</evidence>
<protein>
    <submittedName>
        <fullName evidence="2">Uncharacterized protein LOC111020639</fullName>
    </submittedName>
</protein>
<reference evidence="2" key="1">
    <citation type="submission" date="2025-08" db="UniProtKB">
        <authorList>
            <consortium name="RefSeq"/>
        </authorList>
    </citation>
    <scope>IDENTIFICATION</scope>
</reference>
<gene>
    <name evidence="2" type="primary">LOC111020639</name>
</gene>
<sequence>MTISYDVVDSSVYYKSQLLSQVRIGPFIQDKRTQTAVNASLSSLNSYIEASFVNEINDDRRRGAVDFNFVILARVGFRAGWWRTRRRLLRVLCEELSVGLPSSNSSVSGKLMGGSRPCKVGI</sequence>
<evidence type="ECO:0000313" key="1">
    <source>
        <dbReference type="Proteomes" id="UP000504603"/>
    </source>
</evidence>
<keyword evidence="1" id="KW-1185">Reference proteome</keyword>
<dbReference type="Proteomes" id="UP000504603">
    <property type="component" value="Unplaced"/>
</dbReference>
<dbReference type="RefSeq" id="XP_022153042.1">
    <property type="nucleotide sequence ID" value="XM_022297350.1"/>
</dbReference>
<name>A0A6J1DHW2_MOMCH</name>